<evidence type="ECO:0000313" key="2">
    <source>
        <dbReference type="Proteomes" id="UP000299102"/>
    </source>
</evidence>
<dbReference type="AlphaFoldDB" id="A0A4C1SG76"/>
<accession>A0A4C1SG76</accession>
<protein>
    <submittedName>
        <fullName evidence="1">Uncharacterized protein</fullName>
    </submittedName>
</protein>
<proteinExistence type="predicted"/>
<dbReference type="EMBL" id="BGZK01000007">
    <property type="protein sequence ID" value="GBP01014.1"/>
    <property type="molecule type" value="Genomic_DNA"/>
</dbReference>
<keyword evidence="2" id="KW-1185">Reference proteome</keyword>
<organism evidence="1 2">
    <name type="scientific">Eumeta variegata</name>
    <name type="common">Bagworm moth</name>
    <name type="synonym">Eumeta japonica</name>
    <dbReference type="NCBI Taxonomy" id="151549"/>
    <lineage>
        <taxon>Eukaryota</taxon>
        <taxon>Metazoa</taxon>
        <taxon>Ecdysozoa</taxon>
        <taxon>Arthropoda</taxon>
        <taxon>Hexapoda</taxon>
        <taxon>Insecta</taxon>
        <taxon>Pterygota</taxon>
        <taxon>Neoptera</taxon>
        <taxon>Endopterygota</taxon>
        <taxon>Lepidoptera</taxon>
        <taxon>Glossata</taxon>
        <taxon>Ditrysia</taxon>
        <taxon>Tineoidea</taxon>
        <taxon>Psychidae</taxon>
        <taxon>Oiketicinae</taxon>
        <taxon>Eumeta</taxon>
    </lineage>
</organism>
<sequence length="95" mass="10656">MDSRLSTHTHTHTTEHSVIDRTLLSADRLNPEKACDYINGACLWAPTEHPMADCKLPYRDPRGQCSSRNEARVRAISSYLHPQQGAENPRTNANA</sequence>
<name>A0A4C1SG76_EUMVA</name>
<reference evidence="1 2" key="1">
    <citation type="journal article" date="2019" name="Commun. Biol.">
        <title>The bagworm genome reveals a unique fibroin gene that provides high tensile strength.</title>
        <authorList>
            <person name="Kono N."/>
            <person name="Nakamura H."/>
            <person name="Ohtoshi R."/>
            <person name="Tomita M."/>
            <person name="Numata K."/>
            <person name="Arakawa K."/>
        </authorList>
    </citation>
    <scope>NUCLEOTIDE SEQUENCE [LARGE SCALE GENOMIC DNA]</scope>
</reference>
<evidence type="ECO:0000313" key="1">
    <source>
        <dbReference type="EMBL" id="GBP01014.1"/>
    </source>
</evidence>
<gene>
    <name evidence="1" type="ORF">EVAR_2294_1</name>
</gene>
<dbReference type="Proteomes" id="UP000299102">
    <property type="component" value="Unassembled WGS sequence"/>
</dbReference>
<comment type="caution">
    <text evidence="1">The sequence shown here is derived from an EMBL/GenBank/DDBJ whole genome shotgun (WGS) entry which is preliminary data.</text>
</comment>